<evidence type="ECO:0000313" key="3">
    <source>
        <dbReference type="Proteomes" id="UP001174909"/>
    </source>
</evidence>
<organism evidence="2 3">
    <name type="scientific">Geodia barretti</name>
    <name type="common">Barrett's horny sponge</name>
    <dbReference type="NCBI Taxonomy" id="519541"/>
    <lineage>
        <taxon>Eukaryota</taxon>
        <taxon>Metazoa</taxon>
        <taxon>Porifera</taxon>
        <taxon>Demospongiae</taxon>
        <taxon>Heteroscleromorpha</taxon>
        <taxon>Tetractinellida</taxon>
        <taxon>Astrophorina</taxon>
        <taxon>Geodiidae</taxon>
        <taxon>Geodia</taxon>
    </lineage>
</organism>
<dbReference type="CDD" id="cd06260">
    <property type="entry name" value="DUF820-like"/>
    <property type="match status" value="1"/>
</dbReference>
<protein>
    <recommendedName>
        <fullName evidence="1">Putative restriction endonuclease domain-containing protein</fullName>
    </recommendedName>
</protein>
<reference evidence="2" key="1">
    <citation type="submission" date="2023-03" db="EMBL/GenBank/DDBJ databases">
        <authorList>
            <person name="Steffen K."/>
            <person name="Cardenas P."/>
        </authorList>
    </citation>
    <scope>NUCLEOTIDE SEQUENCE</scope>
</reference>
<dbReference type="InterPro" id="IPR012296">
    <property type="entry name" value="Nuclease_put_TT1808"/>
</dbReference>
<sequence length="178" mass="19394">MITADDLLALPDDGKRYELVRGELKVMAPAGDRHGEVADRIGRRVGNFVELHRLGRTVSAETGVWIEHNPDTVRAPDYAFTSHARLFGLPASRGYAETVPDLIVEVVSPNDTQPEIDSKTRMWLESGVRLALVVYPDAGLVVAHHADGTAQQFGTGDTLTAEPVLPGFECPVADIFTY</sequence>
<accession>A0AA35SM66</accession>
<dbReference type="PANTHER" id="PTHR34107">
    <property type="entry name" value="SLL0198 PROTEIN-RELATED"/>
    <property type="match status" value="1"/>
</dbReference>
<dbReference type="Proteomes" id="UP001174909">
    <property type="component" value="Unassembled WGS sequence"/>
</dbReference>
<dbReference type="GO" id="GO:0006281">
    <property type="term" value="P:DNA repair"/>
    <property type="evidence" value="ECO:0007669"/>
    <property type="project" value="UniProtKB-ARBA"/>
</dbReference>
<comment type="caution">
    <text evidence="2">The sequence shown here is derived from an EMBL/GenBank/DDBJ whole genome shotgun (WGS) entry which is preliminary data.</text>
</comment>
<dbReference type="PANTHER" id="PTHR34107:SF4">
    <property type="entry name" value="SLL1222 PROTEIN"/>
    <property type="match status" value="1"/>
</dbReference>
<dbReference type="EMBL" id="CASHTH010002585">
    <property type="protein sequence ID" value="CAI8032129.1"/>
    <property type="molecule type" value="Genomic_DNA"/>
</dbReference>
<dbReference type="SUPFAM" id="SSF52980">
    <property type="entry name" value="Restriction endonuclease-like"/>
    <property type="match status" value="1"/>
</dbReference>
<evidence type="ECO:0000259" key="1">
    <source>
        <dbReference type="Pfam" id="PF05685"/>
    </source>
</evidence>
<feature type="domain" description="Putative restriction endonuclease" evidence="1">
    <location>
        <begin position="5"/>
        <end position="173"/>
    </location>
</feature>
<gene>
    <name evidence="2" type="ORF">GBAR_LOCUS18189</name>
</gene>
<evidence type="ECO:0000313" key="2">
    <source>
        <dbReference type="EMBL" id="CAI8032129.1"/>
    </source>
</evidence>
<dbReference type="Gene3D" id="3.90.1570.10">
    <property type="entry name" value="tt1808, chain A"/>
    <property type="match status" value="1"/>
</dbReference>
<dbReference type="AlphaFoldDB" id="A0AA35SM66"/>
<proteinExistence type="predicted"/>
<keyword evidence="3" id="KW-1185">Reference proteome</keyword>
<dbReference type="InterPro" id="IPR011335">
    <property type="entry name" value="Restrct_endonuc-II-like"/>
</dbReference>
<name>A0AA35SM66_GEOBA</name>
<dbReference type="Pfam" id="PF05685">
    <property type="entry name" value="Uma2"/>
    <property type="match status" value="1"/>
</dbReference>
<dbReference type="InterPro" id="IPR008538">
    <property type="entry name" value="Uma2"/>
</dbReference>